<name>A0ABW7SQJ3_9ACTN</name>
<gene>
    <name evidence="2" type="ORF">ACH4OY_19195</name>
</gene>
<dbReference type="SUPFAM" id="SSF46785">
    <property type="entry name" value="Winged helix' DNA-binding domain"/>
    <property type="match status" value="1"/>
</dbReference>
<organism evidence="2 3">
    <name type="scientific">Micromonospora rubida</name>
    <dbReference type="NCBI Taxonomy" id="2697657"/>
    <lineage>
        <taxon>Bacteria</taxon>
        <taxon>Bacillati</taxon>
        <taxon>Actinomycetota</taxon>
        <taxon>Actinomycetes</taxon>
        <taxon>Micromonosporales</taxon>
        <taxon>Micromonosporaceae</taxon>
        <taxon>Micromonospora</taxon>
    </lineage>
</organism>
<evidence type="ECO:0000313" key="2">
    <source>
        <dbReference type="EMBL" id="MFI0794791.1"/>
    </source>
</evidence>
<sequence>MSLAQTAALLADQTRAAFCMVLLDGRAWTVGELARHARVSPSTASEHLTRLIAGGLLAENRQGRHRYVRLANPTAAALIEDLASYSPLTPTPKNLRESIQMSAEARARTCYDHLAGALGVAIADAMTDRGFLTDDRGLAITEAGLAWLTDLGIDLAPRKGSRPMIRPCLDWTERRIHLAGAVGAALCDWALRRHLIERIGSGRALRVTPDGRRAFGESLGIDMVPPRGSGPGAG</sequence>
<evidence type="ECO:0000259" key="1">
    <source>
        <dbReference type="PROSITE" id="PS50987"/>
    </source>
</evidence>
<dbReference type="Proteomes" id="UP001611075">
    <property type="component" value="Unassembled WGS sequence"/>
</dbReference>
<dbReference type="Gene3D" id="1.10.10.10">
    <property type="entry name" value="Winged helix-like DNA-binding domain superfamily/Winged helix DNA-binding domain"/>
    <property type="match status" value="1"/>
</dbReference>
<dbReference type="Pfam" id="PF12840">
    <property type="entry name" value="HTH_20"/>
    <property type="match status" value="1"/>
</dbReference>
<reference evidence="2 3" key="1">
    <citation type="submission" date="2024-10" db="EMBL/GenBank/DDBJ databases">
        <title>The Natural Products Discovery Center: Release of the First 8490 Sequenced Strains for Exploring Actinobacteria Biosynthetic Diversity.</title>
        <authorList>
            <person name="Kalkreuter E."/>
            <person name="Kautsar S.A."/>
            <person name="Yang D."/>
            <person name="Bader C.D."/>
            <person name="Teijaro C.N."/>
            <person name="Fluegel L."/>
            <person name="Davis C.M."/>
            <person name="Simpson J.R."/>
            <person name="Lauterbach L."/>
            <person name="Steele A.D."/>
            <person name="Gui C."/>
            <person name="Meng S."/>
            <person name="Li G."/>
            <person name="Viehrig K."/>
            <person name="Ye F."/>
            <person name="Su P."/>
            <person name="Kiefer A.F."/>
            <person name="Nichols A."/>
            <person name="Cepeda A.J."/>
            <person name="Yan W."/>
            <person name="Fan B."/>
            <person name="Jiang Y."/>
            <person name="Adhikari A."/>
            <person name="Zheng C.-J."/>
            <person name="Schuster L."/>
            <person name="Cowan T.M."/>
            <person name="Smanski M.J."/>
            <person name="Chevrette M.G."/>
            <person name="De Carvalho L.P.S."/>
            <person name="Shen B."/>
        </authorList>
    </citation>
    <scope>NUCLEOTIDE SEQUENCE [LARGE SCALE GENOMIC DNA]</scope>
    <source>
        <strain evidence="2 3">NPDC021253</strain>
    </source>
</reference>
<dbReference type="SMART" id="SM00418">
    <property type="entry name" value="HTH_ARSR"/>
    <property type="match status" value="1"/>
</dbReference>
<dbReference type="InterPro" id="IPR001845">
    <property type="entry name" value="HTH_ArsR_DNA-bd_dom"/>
</dbReference>
<evidence type="ECO:0000313" key="3">
    <source>
        <dbReference type="Proteomes" id="UP001611075"/>
    </source>
</evidence>
<dbReference type="PANTHER" id="PTHR39168">
    <property type="entry name" value="TRANSCRIPTIONAL REGULATOR-RELATED"/>
    <property type="match status" value="1"/>
</dbReference>
<dbReference type="EMBL" id="JBIRPU010000013">
    <property type="protein sequence ID" value="MFI0794791.1"/>
    <property type="molecule type" value="Genomic_DNA"/>
</dbReference>
<dbReference type="InterPro" id="IPR036390">
    <property type="entry name" value="WH_DNA-bd_sf"/>
</dbReference>
<dbReference type="PROSITE" id="PS50987">
    <property type="entry name" value="HTH_ARSR_2"/>
    <property type="match status" value="1"/>
</dbReference>
<dbReference type="CDD" id="cd00090">
    <property type="entry name" value="HTH_ARSR"/>
    <property type="match status" value="1"/>
</dbReference>
<dbReference type="PANTHER" id="PTHR39168:SF1">
    <property type="entry name" value="TRANSCRIPTIONAL REGULATORY PROTEIN"/>
    <property type="match status" value="1"/>
</dbReference>
<dbReference type="InterPro" id="IPR036388">
    <property type="entry name" value="WH-like_DNA-bd_sf"/>
</dbReference>
<keyword evidence="3" id="KW-1185">Reference proteome</keyword>
<dbReference type="RefSeq" id="WP_396681417.1">
    <property type="nucleotide sequence ID" value="NZ_JBIRPU010000013.1"/>
</dbReference>
<protein>
    <submittedName>
        <fullName evidence="2">ArsR/SmtB family transcription factor</fullName>
    </submittedName>
</protein>
<comment type="caution">
    <text evidence="2">The sequence shown here is derived from an EMBL/GenBank/DDBJ whole genome shotgun (WGS) entry which is preliminary data.</text>
</comment>
<feature type="domain" description="HTH arsR-type" evidence="1">
    <location>
        <begin position="1"/>
        <end position="90"/>
    </location>
</feature>
<accession>A0ABW7SQJ3</accession>
<dbReference type="InterPro" id="IPR052543">
    <property type="entry name" value="HTH_Metal-responsive_Reg"/>
</dbReference>
<proteinExistence type="predicted"/>
<dbReference type="InterPro" id="IPR011991">
    <property type="entry name" value="ArsR-like_HTH"/>
</dbReference>